<gene>
    <name evidence="4" type="ORF">A3D08_00685</name>
</gene>
<dbReference type="PANTHER" id="PTHR12147:SF26">
    <property type="entry name" value="PEPTIDASE M28 DOMAIN-CONTAINING PROTEIN"/>
    <property type="match status" value="1"/>
</dbReference>
<keyword evidence="2" id="KW-0812">Transmembrane</keyword>
<dbReference type="Gene3D" id="3.40.630.10">
    <property type="entry name" value="Zn peptidases"/>
    <property type="match status" value="1"/>
</dbReference>
<reference evidence="4 5" key="1">
    <citation type="journal article" date="2016" name="Nat. Commun.">
        <title>Thousands of microbial genomes shed light on interconnected biogeochemical processes in an aquifer system.</title>
        <authorList>
            <person name="Anantharaman K."/>
            <person name="Brown C.T."/>
            <person name="Hug L.A."/>
            <person name="Sharon I."/>
            <person name="Castelle C.J."/>
            <person name="Probst A.J."/>
            <person name="Thomas B.C."/>
            <person name="Singh A."/>
            <person name="Wilkins M.J."/>
            <person name="Karaoz U."/>
            <person name="Brodie E.L."/>
            <person name="Williams K.H."/>
            <person name="Hubbard S.S."/>
            <person name="Banfield J.F."/>
        </authorList>
    </citation>
    <scope>NUCLEOTIDE SEQUENCE [LARGE SCALE GENOMIC DNA]</scope>
</reference>
<keyword evidence="2" id="KW-0472">Membrane</keyword>
<keyword evidence="2" id="KW-1133">Transmembrane helix</keyword>
<feature type="domain" description="Peptidase M28" evidence="3">
    <location>
        <begin position="213"/>
        <end position="411"/>
    </location>
</feature>
<accession>A0A1F7HF44</accession>
<evidence type="ECO:0000313" key="5">
    <source>
        <dbReference type="Proteomes" id="UP000178098"/>
    </source>
</evidence>
<dbReference type="Proteomes" id="UP000178098">
    <property type="component" value="Unassembled WGS sequence"/>
</dbReference>
<evidence type="ECO:0000313" key="4">
    <source>
        <dbReference type="EMBL" id="OGK29614.1"/>
    </source>
</evidence>
<dbReference type="PROSITE" id="PS00018">
    <property type="entry name" value="EF_HAND_1"/>
    <property type="match status" value="1"/>
</dbReference>
<sequence>MDRRLPQLLGITFLFIGVSSLAYNLSTPVGRSTFAQLPEAPIYTQDDNPATHQCPDQVKKGDYNCDNSVNYDDFTIYERDYKRADVGLVPYYEWIRLNLLDITPTNTPTGAPSNTPLPTTSATNTPDPTVPPSSQVDESIRKVIAEIKEDNVRTYMQSIVDNDSLAGTDELQTRYTGKSGNEIEAAYAKKFFEDNDIEVALQPFTAGSVRSNNVIAKLYGTDRSKWYLATAHLDSRAESQPHDPAPGADDNGSGSVAVMEIARAIKASGVPLQKSLEFILFSGEEQGLYGSRYYVRNIQSDKKINAVINMDMIGNKGTSNNCVNFNYYPRSGGNVISDLVMDVNRKFGIGLTGRSRADTISSSDHGPFWSAGNYMAIFAFECTFSPVYHSTNDTTQHLSLTQITKTAQAVAGALIKMSHEGQGGNLVSSDVLAAESDSSTTTSEALEKSAPSVLGFVTYTENTDLDRLHSLTTAPITFIQNDDMEEKVFIGLFSDSDITRIQKAGYVVQQVSTDIDISHYVLLWHPATGQGEKLSYLGEVTDLAPHYYLLHLAADKKFVHEGPAAAFFDMELPSNLALPPFKTTRITQIPTPKVTLSDAPQSQKSWPLPILTWLLPIGFIAAGLIFLFGIRRKVY</sequence>
<name>A0A1F7HF44_9BACT</name>
<evidence type="ECO:0000256" key="1">
    <source>
        <dbReference type="SAM" id="MobiDB-lite"/>
    </source>
</evidence>
<evidence type="ECO:0000259" key="3">
    <source>
        <dbReference type="Pfam" id="PF04389"/>
    </source>
</evidence>
<dbReference type="InterPro" id="IPR018247">
    <property type="entry name" value="EF_Hand_1_Ca_BS"/>
</dbReference>
<dbReference type="EMBL" id="MFZT01000043">
    <property type="protein sequence ID" value="OGK29614.1"/>
    <property type="molecule type" value="Genomic_DNA"/>
</dbReference>
<dbReference type="InterPro" id="IPR007484">
    <property type="entry name" value="Peptidase_M28"/>
</dbReference>
<dbReference type="Pfam" id="PF04389">
    <property type="entry name" value="Peptidase_M28"/>
    <property type="match status" value="1"/>
</dbReference>
<organism evidence="4 5">
    <name type="scientific">Candidatus Roizmanbacteria bacterium RIFCSPHIGHO2_02_FULL_43_11</name>
    <dbReference type="NCBI Taxonomy" id="1802043"/>
    <lineage>
        <taxon>Bacteria</taxon>
        <taxon>Candidatus Roizmaniibacteriota</taxon>
    </lineage>
</organism>
<evidence type="ECO:0000256" key="2">
    <source>
        <dbReference type="SAM" id="Phobius"/>
    </source>
</evidence>
<proteinExistence type="predicted"/>
<dbReference type="SUPFAM" id="SSF53187">
    <property type="entry name" value="Zn-dependent exopeptidases"/>
    <property type="match status" value="1"/>
</dbReference>
<feature type="transmembrane region" description="Helical" evidence="2">
    <location>
        <begin position="610"/>
        <end position="630"/>
    </location>
</feature>
<feature type="region of interest" description="Disordered" evidence="1">
    <location>
        <begin position="107"/>
        <end position="136"/>
    </location>
</feature>
<dbReference type="PANTHER" id="PTHR12147">
    <property type="entry name" value="METALLOPEPTIDASE M28 FAMILY MEMBER"/>
    <property type="match status" value="1"/>
</dbReference>
<dbReference type="InterPro" id="IPR045175">
    <property type="entry name" value="M28_fam"/>
</dbReference>
<dbReference type="GO" id="GO:0006508">
    <property type="term" value="P:proteolysis"/>
    <property type="evidence" value="ECO:0007669"/>
    <property type="project" value="InterPro"/>
</dbReference>
<protein>
    <recommendedName>
        <fullName evidence="3">Peptidase M28 domain-containing protein</fullName>
    </recommendedName>
</protein>
<dbReference type="AlphaFoldDB" id="A0A1F7HF44"/>
<dbReference type="GO" id="GO:0008235">
    <property type="term" value="F:metalloexopeptidase activity"/>
    <property type="evidence" value="ECO:0007669"/>
    <property type="project" value="InterPro"/>
</dbReference>
<comment type="caution">
    <text evidence="4">The sequence shown here is derived from an EMBL/GenBank/DDBJ whole genome shotgun (WGS) entry which is preliminary data.</text>
</comment>